<feature type="domain" description="AB hydrolase-1" evidence="1">
    <location>
        <begin position="39"/>
        <end position="251"/>
    </location>
</feature>
<sequence length="268" mass="28967">MVDMSVAIGERRDGGEYVDVHGVPTWHLHTGNPAGPATVLVHSVFASSASWAAQILDFGDNGLDLYAPERVGHGHTPDSDEPFTMEGTARHLIAYLETVVRRPAHIITWSEAAVAALLVARERPDLVNKLVLVCGYINSDAVDKDEFIGPLIRRDPGIVGLLSELFTAFTPDGRDHFETYLSKCTDLMIPGPDHSPEDFSTVRAPTLVLSADMGGIDIDHTLELSRALPAGRLAVLPGTHYLPVESPEVVNPLVLSFLAAEPPTAWNI</sequence>
<dbReference type="Proteomes" id="UP001059836">
    <property type="component" value="Chromosome"/>
</dbReference>
<evidence type="ECO:0000313" key="2">
    <source>
        <dbReference type="EMBL" id="QHN36625.1"/>
    </source>
</evidence>
<dbReference type="GO" id="GO:0016787">
    <property type="term" value="F:hydrolase activity"/>
    <property type="evidence" value="ECO:0007669"/>
    <property type="project" value="UniProtKB-KW"/>
</dbReference>
<reference evidence="2" key="1">
    <citation type="journal article" date="2021" name="Nat. Microbiol.">
        <title>Cocultivation of an ultrasmall environmental parasitic bacterium with lytic ability against bacteria associated with wastewater foams.</title>
        <authorList>
            <person name="Batinovic S."/>
            <person name="Rose J.J.A."/>
            <person name="Ratcliffe J."/>
            <person name="Seviour R.J."/>
            <person name="Petrovski S."/>
        </authorList>
    </citation>
    <scope>NUCLEOTIDE SEQUENCE</scope>
    <source>
        <strain evidence="2">CON9</strain>
    </source>
</reference>
<name>A0ABX6IN75_9ACTN</name>
<dbReference type="InterPro" id="IPR050266">
    <property type="entry name" value="AB_hydrolase_sf"/>
</dbReference>
<dbReference type="InterPro" id="IPR000073">
    <property type="entry name" value="AB_hydrolase_1"/>
</dbReference>
<dbReference type="Pfam" id="PF12697">
    <property type="entry name" value="Abhydrolase_6"/>
    <property type="match status" value="1"/>
</dbReference>
<proteinExistence type="predicted"/>
<protein>
    <submittedName>
        <fullName evidence="2">Alpha/beta fold hydrolase</fullName>
    </submittedName>
</protein>
<dbReference type="Gene3D" id="3.40.50.1820">
    <property type="entry name" value="alpha/beta hydrolase"/>
    <property type="match status" value="1"/>
</dbReference>
<dbReference type="PANTHER" id="PTHR43798:SF33">
    <property type="entry name" value="HYDROLASE, PUTATIVE (AFU_ORTHOLOGUE AFUA_2G14860)-RELATED"/>
    <property type="match status" value="1"/>
</dbReference>
<gene>
    <name evidence="2" type="ORF">GII31_18715</name>
</gene>
<keyword evidence="3" id="KW-1185">Reference proteome</keyword>
<dbReference type="SUPFAM" id="SSF53474">
    <property type="entry name" value="alpha/beta-Hydrolases"/>
    <property type="match status" value="1"/>
</dbReference>
<evidence type="ECO:0000313" key="3">
    <source>
        <dbReference type="Proteomes" id="UP001059836"/>
    </source>
</evidence>
<accession>A0ABX6IN75</accession>
<evidence type="ECO:0000259" key="1">
    <source>
        <dbReference type="Pfam" id="PF12697"/>
    </source>
</evidence>
<dbReference type="InterPro" id="IPR029058">
    <property type="entry name" value="AB_hydrolase_fold"/>
</dbReference>
<dbReference type="EMBL" id="CP045809">
    <property type="protein sequence ID" value="QHN36625.1"/>
    <property type="molecule type" value="Genomic_DNA"/>
</dbReference>
<dbReference type="PANTHER" id="PTHR43798">
    <property type="entry name" value="MONOACYLGLYCEROL LIPASE"/>
    <property type="match status" value="1"/>
</dbReference>
<keyword evidence="2" id="KW-0378">Hydrolase</keyword>
<organism evidence="2 3">
    <name type="scientific">Gordonia pseudamarae</name>
    <dbReference type="NCBI Taxonomy" id="2831662"/>
    <lineage>
        <taxon>Bacteria</taxon>
        <taxon>Bacillati</taxon>
        <taxon>Actinomycetota</taxon>
        <taxon>Actinomycetes</taxon>
        <taxon>Mycobacteriales</taxon>
        <taxon>Gordoniaceae</taxon>
        <taxon>Gordonia</taxon>
    </lineage>
</organism>